<dbReference type="SUPFAM" id="SSF69593">
    <property type="entry name" value="Glycerol-3-phosphate (1)-acyltransferase"/>
    <property type="match status" value="1"/>
</dbReference>
<feature type="compositionally biased region" description="Basic and acidic residues" evidence="4">
    <location>
        <begin position="22"/>
        <end position="36"/>
    </location>
</feature>
<evidence type="ECO:0000313" key="8">
    <source>
        <dbReference type="Proteomes" id="UP000700596"/>
    </source>
</evidence>
<accession>A0A9P9IJ87</accession>
<dbReference type="Pfam" id="PF01553">
    <property type="entry name" value="Acyltransferase"/>
    <property type="match status" value="1"/>
</dbReference>
<evidence type="ECO:0000259" key="6">
    <source>
        <dbReference type="SMART" id="SM00563"/>
    </source>
</evidence>
<dbReference type="SMART" id="SM00563">
    <property type="entry name" value="PlsC"/>
    <property type="match status" value="1"/>
</dbReference>
<evidence type="ECO:0000256" key="2">
    <source>
        <dbReference type="ARBA" id="ARBA00022679"/>
    </source>
</evidence>
<dbReference type="Pfam" id="PF16076">
    <property type="entry name" value="Acyltransf_C"/>
    <property type="match status" value="1"/>
</dbReference>
<keyword evidence="8" id="KW-1185">Reference proteome</keyword>
<feature type="transmembrane region" description="Helical" evidence="5">
    <location>
        <begin position="407"/>
        <end position="429"/>
    </location>
</feature>
<feature type="transmembrane region" description="Helical" evidence="5">
    <location>
        <begin position="185"/>
        <end position="202"/>
    </location>
</feature>
<dbReference type="InterPro" id="IPR002123">
    <property type="entry name" value="Plipid/glycerol_acylTrfase"/>
</dbReference>
<comment type="similarity">
    <text evidence="1">Belongs to the 1-acyl-sn-glycerol-3-phosphate acyltransferase family.</text>
</comment>
<evidence type="ECO:0000256" key="1">
    <source>
        <dbReference type="ARBA" id="ARBA00008655"/>
    </source>
</evidence>
<dbReference type="AlphaFoldDB" id="A0A9P9IJ87"/>
<proteinExistence type="inferred from homology"/>
<keyword evidence="5" id="KW-0812">Transmembrane</keyword>
<gene>
    <name evidence="7" type="ORF">B0J11DRAFT_608048</name>
</gene>
<protein>
    <submittedName>
        <fullName evidence="7">Acyltransferase-domain-containing protein</fullName>
    </submittedName>
</protein>
<sequence length="435" mass="50288">MPIMTTTEGVRQRYPSTSGIDIKQKGRDAKKTDQQEHPGGAIKHGTWSQALRMLLFALYFNGSIIATLTPAFSIATTQFIGTPLYFFSKDYFYAWMAMTKQQFGVVVTTMTYWWAPVKMIVSGDETVRGQLRKTEDGRLECDFPERMVLISNHQIYTDWIYLWWVAYTSKLHGHLYIILKESIKYIPILGTGMMLYGFIFLSRKWATDKERFTYRLRKLSQSRQDTLSGEATLDPMWLLIFPEGTNLSDNGRIASKKWADKNNIEDLRHCLLPRSTGLCYCLSELRNTVDYMYDCTVAYEGVPVGQFGQDLFSLRSTYFQGRPPKSVSMHWRRFATKDIPEDENAFGDWLLKRWREKDDLLEYYIQNGRFPADEGTTPGTNGERELKGAGYIETEVRPKTPLEFLEILIPPAALALVINVIVKIVNMILRILRIR</sequence>
<evidence type="ECO:0000313" key="7">
    <source>
        <dbReference type="EMBL" id="KAH7122581.1"/>
    </source>
</evidence>
<dbReference type="GO" id="GO:0036149">
    <property type="term" value="P:phosphatidylinositol acyl-chain remodeling"/>
    <property type="evidence" value="ECO:0007669"/>
    <property type="project" value="TreeGrafter"/>
</dbReference>
<dbReference type="EMBL" id="JAGMWT010000009">
    <property type="protein sequence ID" value="KAH7122581.1"/>
    <property type="molecule type" value="Genomic_DNA"/>
</dbReference>
<feature type="domain" description="Phospholipid/glycerol acyltransferase" evidence="6">
    <location>
        <begin position="147"/>
        <end position="279"/>
    </location>
</feature>
<evidence type="ECO:0000256" key="4">
    <source>
        <dbReference type="SAM" id="MobiDB-lite"/>
    </source>
</evidence>
<keyword evidence="5" id="KW-0472">Membrane</keyword>
<keyword evidence="2" id="KW-0808">Transferase</keyword>
<name>A0A9P9IJ87_9PLEO</name>
<evidence type="ECO:0000256" key="3">
    <source>
        <dbReference type="ARBA" id="ARBA00023315"/>
    </source>
</evidence>
<keyword evidence="5" id="KW-1133">Transmembrane helix</keyword>
<dbReference type="OrthoDB" id="189226at2759"/>
<feature type="compositionally biased region" description="Polar residues" evidence="4">
    <location>
        <begin position="1"/>
        <end position="19"/>
    </location>
</feature>
<dbReference type="GO" id="GO:0016746">
    <property type="term" value="F:acyltransferase activity"/>
    <property type="evidence" value="ECO:0007669"/>
    <property type="project" value="UniProtKB-KW"/>
</dbReference>
<keyword evidence="3 7" id="KW-0012">Acyltransferase</keyword>
<dbReference type="InterPro" id="IPR032098">
    <property type="entry name" value="Acyltransf_C"/>
</dbReference>
<organism evidence="7 8">
    <name type="scientific">Dendryphion nanum</name>
    <dbReference type="NCBI Taxonomy" id="256645"/>
    <lineage>
        <taxon>Eukaryota</taxon>
        <taxon>Fungi</taxon>
        <taxon>Dikarya</taxon>
        <taxon>Ascomycota</taxon>
        <taxon>Pezizomycotina</taxon>
        <taxon>Dothideomycetes</taxon>
        <taxon>Pleosporomycetidae</taxon>
        <taxon>Pleosporales</taxon>
        <taxon>Torulaceae</taxon>
        <taxon>Dendryphion</taxon>
    </lineage>
</organism>
<dbReference type="PANTHER" id="PTHR10983">
    <property type="entry name" value="1-ACYLGLYCEROL-3-PHOSPHATE ACYLTRANSFERASE-RELATED"/>
    <property type="match status" value="1"/>
</dbReference>
<evidence type="ECO:0000256" key="5">
    <source>
        <dbReference type="SAM" id="Phobius"/>
    </source>
</evidence>
<feature type="transmembrane region" description="Helical" evidence="5">
    <location>
        <begin position="92"/>
        <end position="115"/>
    </location>
</feature>
<dbReference type="GO" id="GO:0005783">
    <property type="term" value="C:endoplasmic reticulum"/>
    <property type="evidence" value="ECO:0007669"/>
    <property type="project" value="TreeGrafter"/>
</dbReference>
<feature type="region of interest" description="Disordered" evidence="4">
    <location>
        <begin position="1"/>
        <end position="41"/>
    </location>
</feature>
<reference evidence="7" key="1">
    <citation type="journal article" date="2021" name="Nat. Commun.">
        <title>Genetic determinants of endophytism in the Arabidopsis root mycobiome.</title>
        <authorList>
            <person name="Mesny F."/>
            <person name="Miyauchi S."/>
            <person name="Thiergart T."/>
            <person name="Pickel B."/>
            <person name="Atanasova L."/>
            <person name="Karlsson M."/>
            <person name="Huettel B."/>
            <person name="Barry K.W."/>
            <person name="Haridas S."/>
            <person name="Chen C."/>
            <person name="Bauer D."/>
            <person name="Andreopoulos W."/>
            <person name="Pangilinan J."/>
            <person name="LaButti K."/>
            <person name="Riley R."/>
            <person name="Lipzen A."/>
            <person name="Clum A."/>
            <person name="Drula E."/>
            <person name="Henrissat B."/>
            <person name="Kohler A."/>
            <person name="Grigoriev I.V."/>
            <person name="Martin F.M."/>
            <person name="Hacquard S."/>
        </authorList>
    </citation>
    <scope>NUCLEOTIDE SEQUENCE</scope>
    <source>
        <strain evidence="7">MPI-CAGE-CH-0243</strain>
    </source>
</reference>
<comment type="caution">
    <text evidence="7">The sequence shown here is derived from an EMBL/GenBank/DDBJ whole genome shotgun (WGS) entry which is preliminary data.</text>
</comment>
<feature type="transmembrane region" description="Helical" evidence="5">
    <location>
        <begin position="53"/>
        <end position="72"/>
    </location>
</feature>
<dbReference type="Proteomes" id="UP000700596">
    <property type="component" value="Unassembled WGS sequence"/>
</dbReference>
<dbReference type="PANTHER" id="PTHR10983:SF16">
    <property type="entry name" value="LYSOCARDIOLIPIN ACYLTRANSFERASE 1"/>
    <property type="match status" value="1"/>
</dbReference>
<dbReference type="CDD" id="cd07990">
    <property type="entry name" value="LPLAT_LCLAT1-like"/>
    <property type="match status" value="1"/>
</dbReference>